<evidence type="ECO:0000256" key="2">
    <source>
        <dbReference type="ARBA" id="ARBA00006064"/>
    </source>
</evidence>
<dbReference type="InterPro" id="IPR001592">
    <property type="entry name" value="Poty_coat"/>
</dbReference>
<comment type="similarity">
    <text evidence="2 7">Belongs to the potyviridae genome polyprotein family.</text>
</comment>
<evidence type="ECO:0000313" key="8">
    <source>
        <dbReference type="EMBL" id="QBA87490.1"/>
    </source>
</evidence>
<accession>A0A411F5L7</accession>
<evidence type="ECO:0000256" key="5">
    <source>
        <dbReference type="ARBA" id="ARBA00022844"/>
    </source>
</evidence>
<dbReference type="GO" id="GO:0019028">
    <property type="term" value="C:viral capsid"/>
    <property type="evidence" value="ECO:0007669"/>
    <property type="project" value="UniProtKB-KW"/>
</dbReference>
<keyword evidence="5" id="KW-0946">Virion</keyword>
<keyword evidence="4 8" id="KW-0167">Capsid protein</keyword>
<evidence type="ECO:0000256" key="7">
    <source>
        <dbReference type="RuleBase" id="RU003351"/>
    </source>
</evidence>
<dbReference type="Pfam" id="PF00767">
    <property type="entry name" value="Poty_coat"/>
    <property type="match status" value="1"/>
</dbReference>
<organism evidence="8">
    <name type="scientific">Banana bract mosaic virus</name>
    <dbReference type="NCBI Taxonomy" id="45661"/>
    <lineage>
        <taxon>Viruses</taxon>
        <taxon>Riboviria</taxon>
        <taxon>Orthornavirae</taxon>
        <taxon>Pisuviricota</taxon>
        <taxon>Stelpaviricetes</taxon>
        <taxon>Patatavirales</taxon>
        <taxon>Potyviridae</taxon>
        <taxon>Potyvirus</taxon>
        <taxon>Potyvirus musae</taxon>
    </lineage>
</organism>
<comment type="subcellular location">
    <subcellularLocation>
        <location evidence="1">Virion</location>
    </subcellularLocation>
</comment>
<sequence length="220" mass="25235">MTGKMRLPKGIEEKLQINVEFLLQYKPDQFDLSNAIATREQYDAWCDAVKREYAIEDEEQFTTLLGGLMVWCIENGTSPNLNGTWSMMDKGEQLVYQLKPIIENAQPTFRQIMAHFSDAAEAYITMRNVTERYMPRWGALRGLNDISLARYAFDFYVVTSKTTNRAREAHTQMKAAAIRGSNTRLFGLDGNLGPGEENTERHTVEDVKRDMHSLLGMKHE</sequence>
<name>A0A411F5L7_9POTV</name>
<evidence type="ECO:0000256" key="1">
    <source>
        <dbReference type="ARBA" id="ARBA00004328"/>
    </source>
</evidence>
<proteinExistence type="evidence at transcript level"/>
<comment type="function">
    <text evidence="6">Involved in aphid transmission, cell-to-cell and systemis movement, encapsidation of the viral RNA and in the regulation of viral RNA amplification.</text>
</comment>
<evidence type="ECO:0000256" key="6">
    <source>
        <dbReference type="ARBA" id="ARBA00029405"/>
    </source>
</evidence>
<protein>
    <recommendedName>
        <fullName evidence="3">Genome polyprotein</fullName>
    </recommendedName>
</protein>
<evidence type="ECO:0000256" key="3">
    <source>
        <dbReference type="ARBA" id="ARBA00020107"/>
    </source>
</evidence>
<dbReference type="EMBL" id="MK139143">
    <property type="protein sequence ID" value="QBA87490.1"/>
    <property type="molecule type" value="mRNA"/>
</dbReference>
<evidence type="ECO:0000256" key="4">
    <source>
        <dbReference type="ARBA" id="ARBA00022561"/>
    </source>
</evidence>
<reference evidence="8" key="1">
    <citation type="submission" date="2018-11" db="EMBL/GenBank/DDBJ databases">
        <authorList>
            <person name="Dilip D."/>
            <person name="Louis V."/>
            <person name="P M N."/>
            <person name="Cherian A."/>
        </authorList>
    </citation>
    <scope>NUCLEOTIDE SEQUENCE</scope>
    <source>
        <strain evidence="8">BRS3</strain>
    </source>
</reference>